<dbReference type="Gene3D" id="1.10.8.60">
    <property type="match status" value="1"/>
</dbReference>
<dbReference type="GO" id="GO:0004176">
    <property type="term" value="F:ATP-dependent peptidase activity"/>
    <property type="evidence" value="ECO:0007669"/>
    <property type="project" value="InterPro"/>
</dbReference>
<dbReference type="Gene3D" id="3.40.50.300">
    <property type="entry name" value="P-loop containing nucleotide triphosphate hydrolases"/>
    <property type="match status" value="1"/>
</dbReference>
<keyword evidence="4" id="KW-0720">Serine protease</keyword>
<dbReference type="InterPro" id="IPR003959">
    <property type="entry name" value="ATPase_AAA_core"/>
</dbReference>
<proteinExistence type="predicted"/>
<dbReference type="GO" id="GO:0016887">
    <property type="term" value="F:ATP hydrolysis activity"/>
    <property type="evidence" value="ECO:0007669"/>
    <property type="project" value="InterPro"/>
</dbReference>
<dbReference type="InterPro" id="IPR054594">
    <property type="entry name" value="Lon_lid"/>
</dbReference>
<dbReference type="EMBL" id="MN739724">
    <property type="protein sequence ID" value="QHT23095.1"/>
    <property type="molecule type" value="Genomic_DNA"/>
</dbReference>
<keyword evidence="2" id="KW-0547">Nucleotide-binding</keyword>
<dbReference type="PRINTS" id="PR00830">
    <property type="entry name" value="ENDOLAPTASE"/>
</dbReference>
<dbReference type="PANTHER" id="PTHR43718:SF2">
    <property type="entry name" value="LON PROTEASE HOMOLOG, MITOCHONDRIAL"/>
    <property type="match status" value="1"/>
</dbReference>
<evidence type="ECO:0000259" key="6">
    <source>
        <dbReference type="PROSITE" id="PS51786"/>
    </source>
</evidence>
<dbReference type="InterPro" id="IPR014721">
    <property type="entry name" value="Ribsml_uS5_D2-typ_fold_subgr"/>
</dbReference>
<reference evidence="7" key="1">
    <citation type="journal article" date="2020" name="Nature">
        <title>Giant virus diversity and host interactions through global metagenomics.</title>
        <authorList>
            <person name="Schulz F."/>
            <person name="Roux S."/>
            <person name="Paez-Espino D."/>
            <person name="Jungbluth S."/>
            <person name="Walsh D.A."/>
            <person name="Denef V.J."/>
            <person name="McMahon K.D."/>
            <person name="Konstantinidis K.T."/>
            <person name="Eloe-Fadrosh E.A."/>
            <person name="Kyrpides N.C."/>
            <person name="Woyke T."/>
        </authorList>
    </citation>
    <scope>NUCLEOTIDE SEQUENCE</scope>
    <source>
        <strain evidence="7">GVMAG-M-3300023179-114</strain>
    </source>
</reference>
<evidence type="ECO:0000256" key="5">
    <source>
        <dbReference type="ARBA" id="ARBA00022840"/>
    </source>
</evidence>
<keyword evidence="5" id="KW-0067">ATP-binding</keyword>
<evidence type="ECO:0000256" key="3">
    <source>
        <dbReference type="ARBA" id="ARBA00022801"/>
    </source>
</evidence>
<keyword evidence="3" id="KW-0378">Hydrolase</keyword>
<dbReference type="InterPro" id="IPR020568">
    <property type="entry name" value="Ribosomal_Su5_D2-typ_SF"/>
</dbReference>
<keyword evidence="1" id="KW-0645">Protease</keyword>
<dbReference type="InterPro" id="IPR008269">
    <property type="entry name" value="Lon_proteolytic"/>
</dbReference>
<protein>
    <recommendedName>
        <fullName evidence="6">Lon proteolytic domain-containing protein</fullName>
    </recommendedName>
</protein>
<dbReference type="GO" id="GO:0006515">
    <property type="term" value="P:protein quality control for misfolded or incompletely synthesized proteins"/>
    <property type="evidence" value="ECO:0007669"/>
    <property type="project" value="TreeGrafter"/>
</dbReference>
<evidence type="ECO:0000256" key="1">
    <source>
        <dbReference type="ARBA" id="ARBA00022670"/>
    </source>
</evidence>
<dbReference type="SMART" id="SM00382">
    <property type="entry name" value="AAA"/>
    <property type="match status" value="1"/>
</dbReference>
<organism evidence="7">
    <name type="scientific">viral metagenome</name>
    <dbReference type="NCBI Taxonomy" id="1070528"/>
    <lineage>
        <taxon>unclassified sequences</taxon>
        <taxon>metagenomes</taxon>
        <taxon>organismal metagenomes</taxon>
    </lineage>
</organism>
<evidence type="ECO:0000256" key="2">
    <source>
        <dbReference type="ARBA" id="ARBA00022741"/>
    </source>
</evidence>
<dbReference type="InterPro" id="IPR027417">
    <property type="entry name" value="P-loop_NTPase"/>
</dbReference>
<dbReference type="PROSITE" id="PS01046">
    <property type="entry name" value="LON_SER"/>
    <property type="match status" value="1"/>
</dbReference>
<sequence>MKKINATENIKITLPPKINNDVISLIHKKVYFFQDVIQKTFLYVNKNKTLDILGISDVNNCINTLFLLNKQLKDLLLPLENSTNIATDYIINELQNINNELSVLFKSYGTDSLDDLLCICFGNNTIDMQTISDTDILKLELLKKYVHPISYKIIVPKKENKLVDGSLNENSKNLECINIPSSTKSFHLKVHGVQIVIHHTNQNKSLIINGLVDDISVDILNNTFINYKLREIFVNLPKEEEFNNEGFTRFVSCLSLKDFLIHNFNDFYSKYIGYYTNIKTLKCKNISQTLKDFLANDLYLKRMLIIQLLIFNNSLENQYLAYLLYDILSNDVNGNVDTQEQIIMFDSFPWLVKQYFKEAMQKTIQYTNELTNFDVNKIPTEQQICLMKVNDSVKEKAMQKVKELKSKPEDSGSKARQYLDGLLKIPFGIFRKEPVLYIMNNIKQEFATLVKTTNIPDIEQKDQYTSIEISGNLTKMKELHNTTNMLTIKHNLMKGDKSHLLDTIHKIEALTGKHNLTFKKITVHKKESYKQYISDFIDFVKDEPSILSDLSPSGDKSLNKCIFQIENHYKHIYDYMENIKTTLDDAVYGNTKAKNQISRIIAQWINGEQDGYCFGFEGPPGVGKTTLAKRGLANCLKDEKGETRPFAMIQIGGDSNGSSLHGHNYTYVGSTWGSIVQILMDKKCMNPIIFIDEVDKISKTEHGKEIVGILTHLLDPSQNDCFQDKYFSGIDLDLSKALFILSYNDPDLIDRILLDRIHRIKFTNLTLEDKLVICNKHILPEIYKKMGLDNVVIISDDVLKVIIDEYTCESGVRKLKEVLFEIIGEINLDCLYNFDKNLVYPIHVSVSDIKTKYFKDKHEVTNKRIYHCSRVGFINGMWANAMGQGGIIPIQCNFFPSNEFLKLKLTGMQGDVMKESMNVALTMAWNLTSKDKKDLLVETHKSNLNGIHIHCPEGAVPKDGPSAGAAITTAIYSLFNDMKIKHDYAITGEISLDGTITEIGGLDLKFLGGIKAGVKHFIYPQDNEKDYKTFMEKYKDNPILHGVDFVCVGKIEEVFNIIFE</sequence>
<dbReference type="PANTHER" id="PTHR43718">
    <property type="entry name" value="LON PROTEASE"/>
    <property type="match status" value="1"/>
</dbReference>
<feature type="domain" description="Lon proteolytic" evidence="6">
    <location>
        <begin position="868"/>
        <end position="1060"/>
    </location>
</feature>
<dbReference type="Pfam" id="PF22667">
    <property type="entry name" value="Lon_lid"/>
    <property type="match status" value="1"/>
</dbReference>
<dbReference type="Pfam" id="PF05362">
    <property type="entry name" value="Lon_C"/>
    <property type="match status" value="1"/>
</dbReference>
<dbReference type="InterPro" id="IPR003593">
    <property type="entry name" value="AAA+_ATPase"/>
</dbReference>
<dbReference type="SUPFAM" id="SSF52540">
    <property type="entry name" value="P-loop containing nucleoside triphosphate hydrolases"/>
    <property type="match status" value="1"/>
</dbReference>
<dbReference type="PROSITE" id="PS51786">
    <property type="entry name" value="LON_PROTEOLYTIC"/>
    <property type="match status" value="1"/>
</dbReference>
<accession>A0A6C0E6P6</accession>
<dbReference type="GO" id="GO:0005524">
    <property type="term" value="F:ATP binding"/>
    <property type="evidence" value="ECO:0007669"/>
    <property type="project" value="UniProtKB-KW"/>
</dbReference>
<dbReference type="AlphaFoldDB" id="A0A6C0E6P6"/>
<dbReference type="Pfam" id="PF00004">
    <property type="entry name" value="AAA"/>
    <property type="match status" value="1"/>
</dbReference>
<evidence type="ECO:0000256" key="4">
    <source>
        <dbReference type="ARBA" id="ARBA00022825"/>
    </source>
</evidence>
<dbReference type="InterPro" id="IPR008268">
    <property type="entry name" value="Peptidase_S16_AS"/>
</dbReference>
<dbReference type="GO" id="GO:0004252">
    <property type="term" value="F:serine-type endopeptidase activity"/>
    <property type="evidence" value="ECO:0007669"/>
    <property type="project" value="InterPro"/>
</dbReference>
<dbReference type="InterPro" id="IPR027065">
    <property type="entry name" value="Lon_Prtase"/>
</dbReference>
<evidence type="ECO:0000313" key="7">
    <source>
        <dbReference type="EMBL" id="QHT23095.1"/>
    </source>
</evidence>
<dbReference type="Gene3D" id="3.30.230.10">
    <property type="match status" value="1"/>
</dbReference>
<dbReference type="SUPFAM" id="SSF54211">
    <property type="entry name" value="Ribosomal protein S5 domain 2-like"/>
    <property type="match status" value="1"/>
</dbReference>
<name>A0A6C0E6P6_9ZZZZ</name>